<evidence type="ECO:0000313" key="2">
    <source>
        <dbReference type="EnsemblPlants" id="OB06G29830.1"/>
    </source>
</evidence>
<reference evidence="2" key="1">
    <citation type="journal article" date="2013" name="Nat. Commun.">
        <title>Whole-genome sequencing of Oryza brachyantha reveals mechanisms underlying Oryza genome evolution.</title>
        <authorList>
            <person name="Chen J."/>
            <person name="Huang Q."/>
            <person name="Gao D."/>
            <person name="Wang J."/>
            <person name="Lang Y."/>
            <person name="Liu T."/>
            <person name="Li B."/>
            <person name="Bai Z."/>
            <person name="Luis Goicoechea J."/>
            <person name="Liang C."/>
            <person name="Chen C."/>
            <person name="Zhang W."/>
            <person name="Sun S."/>
            <person name="Liao Y."/>
            <person name="Zhang X."/>
            <person name="Yang L."/>
            <person name="Song C."/>
            <person name="Wang M."/>
            <person name="Shi J."/>
            <person name="Liu G."/>
            <person name="Liu J."/>
            <person name="Zhou H."/>
            <person name="Zhou W."/>
            <person name="Yu Q."/>
            <person name="An N."/>
            <person name="Chen Y."/>
            <person name="Cai Q."/>
            <person name="Wang B."/>
            <person name="Liu B."/>
            <person name="Min J."/>
            <person name="Huang Y."/>
            <person name="Wu H."/>
            <person name="Li Z."/>
            <person name="Zhang Y."/>
            <person name="Yin Y."/>
            <person name="Song W."/>
            <person name="Jiang J."/>
            <person name="Jackson S.A."/>
            <person name="Wing R.A."/>
            <person name="Wang J."/>
            <person name="Chen M."/>
        </authorList>
    </citation>
    <scope>NUCLEOTIDE SEQUENCE [LARGE SCALE GENOMIC DNA]</scope>
    <source>
        <strain evidence="2">cv. IRGC 101232</strain>
    </source>
</reference>
<dbReference type="HOGENOM" id="CLU_2007454_0_0_1"/>
<proteinExistence type="predicted"/>
<name>J3MG39_ORYBR</name>
<sequence length="124" mass="14403">MVILIESSVHRYGQVVGDAAHPEDLGDGAPEPELLVRHDRHPFLDAVVVLLQHRHDVAELRPPRRVRRPAPLDQVVQHRRARARQRRPQVLRHPTKARRNLDEMKRRRGDVVTVAAMHRFTLVQ</sequence>
<feature type="region of interest" description="Disordered" evidence="1">
    <location>
        <begin position="62"/>
        <end position="95"/>
    </location>
</feature>
<evidence type="ECO:0000256" key="1">
    <source>
        <dbReference type="SAM" id="MobiDB-lite"/>
    </source>
</evidence>
<dbReference type="AlphaFoldDB" id="J3MG39"/>
<dbReference type="Proteomes" id="UP000006038">
    <property type="component" value="Chromosome 6"/>
</dbReference>
<keyword evidence="3" id="KW-1185">Reference proteome</keyword>
<protein>
    <submittedName>
        <fullName evidence="2">Uncharacterized protein</fullName>
    </submittedName>
</protein>
<reference evidence="2" key="2">
    <citation type="submission" date="2013-04" db="UniProtKB">
        <authorList>
            <consortium name="EnsemblPlants"/>
        </authorList>
    </citation>
    <scope>IDENTIFICATION</scope>
</reference>
<feature type="compositionally biased region" description="Basic residues" evidence="1">
    <location>
        <begin position="77"/>
        <end position="95"/>
    </location>
</feature>
<dbReference type="EnsemblPlants" id="OB06G29830.1">
    <property type="protein sequence ID" value="OB06G29830.1"/>
    <property type="gene ID" value="OB06G29830"/>
</dbReference>
<accession>J3MG39</accession>
<dbReference type="Gramene" id="OB06G29830.1">
    <property type="protein sequence ID" value="OB06G29830.1"/>
    <property type="gene ID" value="OB06G29830"/>
</dbReference>
<organism evidence="2">
    <name type="scientific">Oryza brachyantha</name>
    <name type="common">malo sina</name>
    <dbReference type="NCBI Taxonomy" id="4533"/>
    <lineage>
        <taxon>Eukaryota</taxon>
        <taxon>Viridiplantae</taxon>
        <taxon>Streptophyta</taxon>
        <taxon>Embryophyta</taxon>
        <taxon>Tracheophyta</taxon>
        <taxon>Spermatophyta</taxon>
        <taxon>Magnoliopsida</taxon>
        <taxon>Liliopsida</taxon>
        <taxon>Poales</taxon>
        <taxon>Poaceae</taxon>
        <taxon>BOP clade</taxon>
        <taxon>Oryzoideae</taxon>
        <taxon>Oryzeae</taxon>
        <taxon>Oryzinae</taxon>
        <taxon>Oryza</taxon>
    </lineage>
</organism>
<evidence type="ECO:0000313" key="3">
    <source>
        <dbReference type="Proteomes" id="UP000006038"/>
    </source>
</evidence>